<name>A0A3P7KUU8_STRVU</name>
<dbReference type="AlphaFoldDB" id="A0A3P7KUU8"/>
<protein>
    <recommendedName>
        <fullName evidence="5">Secreted protein</fullName>
    </recommendedName>
</protein>
<dbReference type="Proteomes" id="UP000270094">
    <property type="component" value="Unassembled WGS sequence"/>
</dbReference>
<accession>A0A3P7KUU8</accession>
<keyword evidence="2" id="KW-0732">Signal</keyword>
<evidence type="ECO:0000313" key="4">
    <source>
        <dbReference type="Proteomes" id="UP000270094"/>
    </source>
</evidence>
<feature type="region of interest" description="Disordered" evidence="1">
    <location>
        <begin position="33"/>
        <end position="79"/>
    </location>
</feature>
<feature type="compositionally biased region" description="Polar residues" evidence="1">
    <location>
        <begin position="34"/>
        <end position="48"/>
    </location>
</feature>
<dbReference type="EMBL" id="UYYB01034786">
    <property type="protein sequence ID" value="VDM74215.1"/>
    <property type="molecule type" value="Genomic_DNA"/>
</dbReference>
<evidence type="ECO:0000313" key="3">
    <source>
        <dbReference type="EMBL" id="VDM74215.1"/>
    </source>
</evidence>
<sequence length="79" mass="8723">MQCRTFRLILLVIALPPAISGEHVPTPLSKVILSGNSDINSTGKSSKPINGHNREQITQRPTLFSEEDEYDEDDEEVGS</sequence>
<organism evidence="3 4">
    <name type="scientific">Strongylus vulgaris</name>
    <name type="common">Blood worm</name>
    <dbReference type="NCBI Taxonomy" id="40348"/>
    <lineage>
        <taxon>Eukaryota</taxon>
        <taxon>Metazoa</taxon>
        <taxon>Ecdysozoa</taxon>
        <taxon>Nematoda</taxon>
        <taxon>Chromadorea</taxon>
        <taxon>Rhabditida</taxon>
        <taxon>Rhabditina</taxon>
        <taxon>Rhabditomorpha</taxon>
        <taxon>Strongyloidea</taxon>
        <taxon>Strongylidae</taxon>
        <taxon>Strongylus</taxon>
    </lineage>
</organism>
<evidence type="ECO:0008006" key="5">
    <source>
        <dbReference type="Google" id="ProtNLM"/>
    </source>
</evidence>
<feature type="compositionally biased region" description="Acidic residues" evidence="1">
    <location>
        <begin position="65"/>
        <end position="79"/>
    </location>
</feature>
<gene>
    <name evidence="3" type="ORF">SVUK_LOCUS9213</name>
</gene>
<evidence type="ECO:0000256" key="1">
    <source>
        <dbReference type="SAM" id="MobiDB-lite"/>
    </source>
</evidence>
<reference evidence="3 4" key="1">
    <citation type="submission" date="2018-11" db="EMBL/GenBank/DDBJ databases">
        <authorList>
            <consortium name="Pathogen Informatics"/>
        </authorList>
    </citation>
    <scope>NUCLEOTIDE SEQUENCE [LARGE SCALE GENOMIC DNA]</scope>
</reference>
<proteinExistence type="predicted"/>
<keyword evidence="4" id="KW-1185">Reference proteome</keyword>
<feature type="signal peptide" evidence="2">
    <location>
        <begin position="1"/>
        <end position="21"/>
    </location>
</feature>
<feature type="chain" id="PRO_5018046277" description="Secreted protein" evidence="2">
    <location>
        <begin position="22"/>
        <end position="79"/>
    </location>
</feature>
<evidence type="ECO:0000256" key="2">
    <source>
        <dbReference type="SAM" id="SignalP"/>
    </source>
</evidence>